<comment type="similarity">
    <text evidence="1">Belongs to the metallo-beta-lactamase superfamily.</text>
</comment>
<sequence>MYGPVVRFGPNIVSVSDPRAIPTIYPSRPGFPKSDFYHAQKPYTRNKGTMPAVFNTQDEELHKQLRSPIASLYSMTNVVKLEPLVDQTLAVLWKQLDQRFLSANDKPFYLGNWLQYFAFDSMGTLTFSRRYGFLEQGRDMHGILDEIGSFMTRVAVMGQNPRSTGFDVLKVVDNFISQRLSGREKDDETDEKDMLCQFLDESSLGVHSTDIEAIIWSHAHFDHIGDPSTSPLSTELVVGPGIRGTHWPGFPTNSDAINLITDIQGCNVREISFEKTEKGATKIGSSDALDYFSDGSLYLLDAAGHSVSHIGTLARVTTSPDSAALKTVDNIKELGASDNAFVVLVHDGTLKGNVDFYPLAINDWKAKGYGKKTKWLF</sequence>
<organism evidence="6 7">
    <name type="scientific">Aspergillus leporis</name>
    <dbReference type="NCBI Taxonomy" id="41062"/>
    <lineage>
        <taxon>Eukaryota</taxon>
        <taxon>Fungi</taxon>
        <taxon>Dikarya</taxon>
        <taxon>Ascomycota</taxon>
        <taxon>Pezizomycotina</taxon>
        <taxon>Eurotiomycetes</taxon>
        <taxon>Eurotiomycetidae</taxon>
        <taxon>Eurotiales</taxon>
        <taxon>Aspergillaceae</taxon>
        <taxon>Aspergillus</taxon>
        <taxon>Aspergillus subgen. Circumdati</taxon>
    </lineage>
</organism>
<dbReference type="GO" id="GO:0005506">
    <property type="term" value="F:iron ion binding"/>
    <property type="evidence" value="ECO:0007669"/>
    <property type="project" value="InterPro"/>
</dbReference>
<keyword evidence="2" id="KW-0479">Metal-binding</keyword>
<dbReference type="AlphaFoldDB" id="A0A5N5X158"/>
<dbReference type="InterPro" id="IPR036396">
    <property type="entry name" value="Cyt_P450_sf"/>
</dbReference>
<accession>A0A5N5X158</accession>
<dbReference type="Gene3D" id="1.10.630.10">
    <property type="entry name" value="Cytochrome P450"/>
    <property type="match status" value="1"/>
</dbReference>
<dbReference type="EMBL" id="ML732233">
    <property type="protein sequence ID" value="KAB8073082.1"/>
    <property type="molecule type" value="Genomic_DNA"/>
</dbReference>
<dbReference type="InterPro" id="IPR036866">
    <property type="entry name" value="RibonucZ/Hydroxyglut_hydro"/>
</dbReference>
<keyword evidence="3" id="KW-0378">Hydrolase</keyword>
<protein>
    <submittedName>
        <fullName evidence="6">Cytochrome P450</fullName>
    </submittedName>
</protein>
<dbReference type="OrthoDB" id="10250730at2759"/>
<dbReference type="PANTHER" id="PTHR42978:SF5">
    <property type="entry name" value="METALLO-BETA-LACTAMASE DOMAIN-CONTAINING PROTEIN"/>
    <property type="match status" value="1"/>
</dbReference>
<dbReference type="InterPro" id="IPR001279">
    <property type="entry name" value="Metallo-B-lactamas"/>
</dbReference>
<evidence type="ECO:0000256" key="3">
    <source>
        <dbReference type="ARBA" id="ARBA00022801"/>
    </source>
</evidence>
<name>A0A5N5X158_9EURO</name>
<dbReference type="Pfam" id="PF00753">
    <property type="entry name" value="Lactamase_B"/>
    <property type="match status" value="1"/>
</dbReference>
<dbReference type="GO" id="GO:0016705">
    <property type="term" value="F:oxidoreductase activity, acting on paired donors, with incorporation or reduction of molecular oxygen"/>
    <property type="evidence" value="ECO:0007669"/>
    <property type="project" value="InterPro"/>
</dbReference>
<feature type="domain" description="Metallo-beta-lactamase" evidence="5">
    <location>
        <begin position="199"/>
        <end position="226"/>
    </location>
</feature>
<dbReference type="SUPFAM" id="SSF56281">
    <property type="entry name" value="Metallo-hydrolase/oxidoreductase"/>
    <property type="match status" value="1"/>
</dbReference>
<evidence type="ECO:0000256" key="2">
    <source>
        <dbReference type="ARBA" id="ARBA00022723"/>
    </source>
</evidence>
<dbReference type="Proteomes" id="UP000326565">
    <property type="component" value="Unassembled WGS sequence"/>
</dbReference>
<evidence type="ECO:0000259" key="5">
    <source>
        <dbReference type="Pfam" id="PF00753"/>
    </source>
</evidence>
<evidence type="ECO:0000313" key="7">
    <source>
        <dbReference type="Proteomes" id="UP000326565"/>
    </source>
</evidence>
<evidence type="ECO:0000256" key="1">
    <source>
        <dbReference type="ARBA" id="ARBA00007749"/>
    </source>
</evidence>
<keyword evidence="7" id="KW-1185">Reference proteome</keyword>
<dbReference type="GO" id="GO:0016787">
    <property type="term" value="F:hydrolase activity"/>
    <property type="evidence" value="ECO:0007669"/>
    <property type="project" value="UniProtKB-KW"/>
</dbReference>
<dbReference type="SUPFAM" id="SSF48264">
    <property type="entry name" value="Cytochrome P450"/>
    <property type="match status" value="1"/>
</dbReference>
<dbReference type="InterPro" id="IPR051013">
    <property type="entry name" value="MBL_superfamily_lactonases"/>
</dbReference>
<proteinExistence type="inferred from homology"/>
<dbReference type="GO" id="GO:0004497">
    <property type="term" value="F:monooxygenase activity"/>
    <property type="evidence" value="ECO:0007669"/>
    <property type="project" value="InterPro"/>
</dbReference>
<dbReference type="PANTHER" id="PTHR42978">
    <property type="entry name" value="QUORUM-QUENCHING LACTONASE YTNP-RELATED-RELATED"/>
    <property type="match status" value="1"/>
</dbReference>
<evidence type="ECO:0000313" key="6">
    <source>
        <dbReference type="EMBL" id="KAB8073082.1"/>
    </source>
</evidence>
<dbReference type="Pfam" id="PF00067">
    <property type="entry name" value="p450"/>
    <property type="match status" value="1"/>
</dbReference>
<reference evidence="6 7" key="1">
    <citation type="submission" date="2019-04" db="EMBL/GenBank/DDBJ databases">
        <title>Friends and foes A comparative genomics study of 23 Aspergillus species from section Flavi.</title>
        <authorList>
            <consortium name="DOE Joint Genome Institute"/>
            <person name="Kjaerbolling I."/>
            <person name="Vesth T."/>
            <person name="Frisvad J.C."/>
            <person name="Nybo J.L."/>
            <person name="Theobald S."/>
            <person name="Kildgaard S."/>
            <person name="Isbrandt T."/>
            <person name="Kuo A."/>
            <person name="Sato A."/>
            <person name="Lyhne E.K."/>
            <person name="Kogle M.E."/>
            <person name="Wiebenga A."/>
            <person name="Kun R.S."/>
            <person name="Lubbers R.J."/>
            <person name="Makela M.R."/>
            <person name="Barry K."/>
            <person name="Chovatia M."/>
            <person name="Clum A."/>
            <person name="Daum C."/>
            <person name="Haridas S."/>
            <person name="He G."/>
            <person name="LaButti K."/>
            <person name="Lipzen A."/>
            <person name="Mondo S."/>
            <person name="Riley R."/>
            <person name="Salamov A."/>
            <person name="Simmons B.A."/>
            <person name="Magnuson J.K."/>
            <person name="Henrissat B."/>
            <person name="Mortensen U.H."/>
            <person name="Larsen T.O."/>
            <person name="Devries R.P."/>
            <person name="Grigoriev I.V."/>
            <person name="Machida M."/>
            <person name="Baker S.E."/>
            <person name="Andersen M.R."/>
        </authorList>
    </citation>
    <scope>NUCLEOTIDE SEQUENCE [LARGE SCALE GENOMIC DNA]</scope>
    <source>
        <strain evidence="6 7">CBS 151.66</strain>
    </source>
</reference>
<dbReference type="InterPro" id="IPR001128">
    <property type="entry name" value="Cyt_P450"/>
</dbReference>
<gene>
    <name evidence="6" type="ORF">BDV29DRAFT_157883</name>
</gene>
<dbReference type="GO" id="GO:0020037">
    <property type="term" value="F:heme binding"/>
    <property type="evidence" value="ECO:0007669"/>
    <property type="project" value="InterPro"/>
</dbReference>
<evidence type="ECO:0000256" key="4">
    <source>
        <dbReference type="ARBA" id="ARBA00022833"/>
    </source>
</evidence>
<keyword evidence="4" id="KW-0862">Zinc</keyword>